<organism evidence="1 2">
    <name type="scientific">Dactylonectria estremocensis</name>
    <dbReference type="NCBI Taxonomy" id="1079267"/>
    <lineage>
        <taxon>Eukaryota</taxon>
        <taxon>Fungi</taxon>
        <taxon>Dikarya</taxon>
        <taxon>Ascomycota</taxon>
        <taxon>Pezizomycotina</taxon>
        <taxon>Sordariomycetes</taxon>
        <taxon>Hypocreomycetidae</taxon>
        <taxon>Hypocreales</taxon>
        <taxon>Nectriaceae</taxon>
        <taxon>Dactylonectria</taxon>
    </lineage>
</organism>
<dbReference type="AlphaFoldDB" id="A0A9P9IEZ4"/>
<reference evidence="1" key="1">
    <citation type="journal article" date="2021" name="Nat. Commun.">
        <title>Genetic determinants of endophytism in the Arabidopsis root mycobiome.</title>
        <authorList>
            <person name="Mesny F."/>
            <person name="Miyauchi S."/>
            <person name="Thiergart T."/>
            <person name="Pickel B."/>
            <person name="Atanasova L."/>
            <person name="Karlsson M."/>
            <person name="Huettel B."/>
            <person name="Barry K.W."/>
            <person name="Haridas S."/>
            <person name="Chen C."/>
            <person name="Bauer D."/>
            <person name="Andreopoulos W."/>
            <person name="Pangilinan J."/>
            <person name="LaButti K."/>
            <person name="Riley R."/>
            <person name="Lipzen A."/>
            <person name="Clum A."/>
            <person name="Drula E."/>
            <person name="Henrissat B."/>
            <person name="Kohler A."/>
            <person name="Grigoriev I.V."/>
            <person name="Martin F.M."/>
            <person name="Hacquard S."/>
        </authorList>
    </citation>
    <scope>NUCLEOTIDE SEQUENCE</scope>
    <source>
        <strain evidence="1">MPI-CAGE-AT-0021</strain>
    </source>
</reference>
<protein>
    <submittedName>
        <fullName evidence="1">Uncharacterized protein</fullName>
    </submittedName>
</protein>
<gene>
    <name evidence="1" type="ORF">B0J13DRAFT_652222</name>
</gene>
<accession>A0A9P9IEZ4</accession>
<evidence type="ECO:0000313" key="1">
    <source>
        <dbReference type="EMBL" id="KAH7118261.1"/>
    </source>
</evidence>
<name>A0A9P9IEZ4_9HYPO</name>
<dbReference type="Proteomes" id="UP000717696">
    <property type="component" value="Unassembled WGS sequence"/>
</dbReference>
<dbReference type="EMBL" id="JAGMUU010000032">
    <property type="protein sequence ID" value="KAH7118261.1"/>
    <property type="molecule type" value="Genomic_DNA"/>
</dbReference>
<comment type="caution">
    <text evidence="1">The sequence shown here is derived from an EMBL/GenBank/DDBJ whole genome shotgun (WGS) entry which is preliminary data.</text>
</comment>
<keyword evidence="2" id="KW-1185">Reference proteome</keyword>
<feature type="non-terminal residue" evidence="1">
    <location>
        <position position="1"/>
    </location>
</feature>
<dbReference type="OrthoDB" id="4851849at2759"/>
<evidence type="ECO:0000313" key="2">
    <source>
        <dbReference type="Proteomes" id="UP000717696"/>
    </source>
</evidence>
<sequence length="307" mass="34300">MDAASSLTITCAENISLLFLLHSVPTPPVRTPIKRSQILEAGYSLPFDKERSLASTLAFLSSIRDDPNRIPAVCVQEDPDSEGLNIILAINRANGVDGQGDLQEVERGLREILIILSHILDGNNTESDVFNAVVSMCSTRILCRLRLRANSRNKPKQPINEVLHLAIASLKQLNLRSRKSRKMADVSTVFETRAKAVIQLVGAWTKHQTMTRLGNLIEGIHCLWQTEGLSGLLDSIPNTFMDPGSRTNLWNIVSKVARYREAARILYRAGKRFSSVRQAKVVPLSLPSDIFNRAPAHHWTRWPGLRR</sequence>
<proteinExistence type="predicted"/>